<keyword evidence="4" id="KW-1185">Reference proteome</keyword>
<dbReference type="PROSITE" id="PS51464">
    <property type="entry name" value="SIS"/>
    <property type="match status" value="1"/>
</dbReference>
<feature type="domain" description="SIS" evidence="2">
    <location>
        <begin position="35"/>
        <end position="181"/>
    </location>
</feature>
<reference evidence="3 4" key="1">
    <citation type="journal article" date="2020" name="Cell Host Microbe">
        <title>Functional and Genomic Variation between Human-Derived Isolates of Lachnospiraceae Reveals Inter- and Intra-Species Diversity.</title>
        <authorList>
            <person name="Sorbara M.T."/>
            <person name="Littmann E.R."/>
            <person name="Fontana E."/>
            <person name="Moody T.U."/>
            <person name="Kohout C.E."/>
            <person name="Gjonbalaj M."/>
            <person name="Eaton V."/>
            <person name="Seok R."/>
            <person name="Leiner I.M."/>
            <person name="Pamer E.G."/>
        </authorList>
    </citation>
    <scope>NUCLEOTIDE SEQUENCE [LARGE SCALE GENOMIC DNA]</scope>
    <source>
        <strain evidence="3 4">MSK.1.17</strain>
    </source>
</reference>
<dbReference type="SUPFAM" id="SSF53697">
    <property type="entry name" value="SIS domain"/>
    <property type="match status" value="1"/>
</dbReference>
<dbReference type="Gene3D" id="3.40.50.10490">
    <property type="entry name" value="Glucose-6-phosphate isomerase like protein, domain 1"/>
    <property type="match status" value="2"/>
</dbReference>
<dbReference type="InterPro" id="IPR046348">
    <property type="entry name" value="SIS_dom_sf"/>
</dbReference>
<dbReference type="EMBL" id="JAAITT010000021">
    <property type="protein sequence ID" value="NSJ50078.1"/>
    <property type="molecule type" value="Genomic_DNA"/>
</dbReference>
<name>A0ABX2HPY8_9FIRM</name>
<dbReference type="PANTHER" id="PTHR10937:SF17">
    <property type="entry name" value="GLUCOSAMINE-FRUCTOSE-6-PHOSPHATE AMINOTRANSFERASE"/>
    <property type="match status" value="1"/>
</dbReference>
<evidence type="ECO:0000313" key="3">
    <source>
        <dbReference type="EMBL" id="NSJ50078.1"/>
    </source>
</evidence>
<dbReference type="Proteomes" id="UP000669239">
    <property type="component" value="Unassembled WGS sequence"/>
</dbReference>
<dbReference type="InterPro" id="IPR035466">
    <property type="entry name" value="GlmS/AgaS_SIS"/>
</dbReference>
<accession>A0ABX2HPY8</accession>
<dbReference type="PANTHER" id="PTHR10937">
    <property type="entry name" value="GLUCOSAMINE--FRUCTOSE-6-PHOSPHATE AMINOTRANSFERASE, ISOMERIZING"/>
    <property type="match status" value="1"/>
</dbReference>
<sequence>MVNRARWHMKGTSVMWNYIMEEQEVLGRMLCDKALFETASDVPELESVYIVAHGSSYNASVVMADFLSRYMSVRVYGYTPANFMHNCSSIKCEDQERCMVVAISQTGTSRGLLEAAGLAKDMGFAVLGITQVKDSPLSHLADRCLYLECGSEESNAKTKGYSSTLLALMLFGLKYGFSHGKLELRIYQAVLQELEQCINRLDAAMDQVVNWCKKGGFTSRLENLYVLGAGMNYGTAMEGQLKLMETMCIPSMFNDIEEFSHGMHRSINETSSVILLNTDSLYTELISSTFSYLMKITDRVLMLYAGNGCICGDKVLKLDYYPLTQSVLVFTMALQVLSVFIPEAVGYDPNREANDDYTQYVRTRVS</sequence>
<protein>
    <submittedName>
        <fullName evidence="3">SIS domain-containing protein</fullName>
    </submittedName>
</protein>
<evidence type="ECO:0000259" key="2">
    <source>
        <dbReference type="PROSITE" id="PS51464"/>
    </source>
</evidence>
<proteinExistence type="predicted"/>
<dbReference type="InterPro" id="IPR001347">
    <property type="entry name" value="SIS_dom"/>
</dbReference>
<gene>
    <name evidence="3" type="ORF">G5B36_15410</name>
</gene>
<evidence type="ECO:0000256" key="1">
    <source>
        <dbReference type="ARBA" id="ARBA00022737"/>
    </source>
</evidence>
<dbReference type="CDD" id="cd05008">
    <property type="entry name" value="SIS_GlmS_GlmD_1"/>
    <property type="match status" value="1"/>
</dbReference>
<dbReference type="Pfam" id="PF01380">
    <property type="entry name" value="SIS"/>
    <property type="match status" value="1"/>
</dbReference>
<keyword evidence="1" id="KW-0677">Repeat</keyword>
<evidence type="ECO:0000313" key="4">
    <source>
        <dbReference type="Proteomes" id="UP000669239"/>
    </source>
</evidence>
<comment type="caution">
    <text evidence="3">The sequence shown here is derived from an EMBL/GenBank/DDBJ whole genome shotgun (WGS) entry which is preliminary data.</text>
</comment>
<organism evidence="3 4">
    <name type="scientific">Enterocloster aldenensis</name>
    <dbReference type="NCBI Taxonomy" id="358742"/>
    <lineage>
        <taxon>Bacteria</taxon>
        <taxon>Bacillati</taxon>
        <taxon>Bacillota</taxon>
        <taxon>Clostridia</taxon>
        <taxon>Lachnospirales</taxon>
        <taxon>Lachnospiraceae</taxon>
        <taxon>Enterocloster</taxon>
    </lineage>
</organism>